<evidence type="ECO:0000256" key="1">
    <source>
        <dbReference type="SAM" id="MobiDB-lite"/>
    </source>
</evidence>
<proteinExistence type="predicted"/>
<reference evidence="2 3" key="1">
    <citation type="submission" date="2015-02" db="EMBL/GenBank/DDBJ databases">
        <authorList>
            <person name="Slaby B."/>
            <person name="Hentschel U."/>
        </authorList>
    </citation>
    <scope>NUCLEOTIDE SEQUENCE [LARGE SCALE GENOMIC DNA]</scope>
    <source>
        <strain evidence="2">15L</strain>
    </source>
</reference>
<gene>
    <name evidence="2" type="ORF">TQ37_06425</name>
</gene>
<feature type="non-terminal residue" evidence="2">
    <location>
        <position position="1"/>
    </location>
</feature>
<reference evidence="2 3" key="2">
    <citation type="submission" date="2015-05" db="EMBL/GenBank/DDBJ databases">
        <title>Lifestyle Evolution in Cyanobacterial Symbionts of Sponges.</title>
        <authorList>
            <person name="Burgsdorf I."/>
            <person name="Slaby B.M."/>
            <person name="Handley K.M."/>
            <person name="Haber M."/>
            <person name="Blom J."/>
            <person name="Marshall C.W."/>
            <person name="Gilbert J.A."/>
            <person name="Hentschel U."/>
            <person name="Steindler L."/>
        </authorList>
    </citation>
    <scope>NUCLEOTIDE SEQUENCE [LARGE SCALE GENOMIC DNA]</scope>
    <source>
        <strain evidence="2">15L</strain>
    </source>
</reference>
<feature type="region of interest" description="Disordered" evidence="1">
    <location>
        <begin position="1"/>
        <end position="20"/>
    </location>
</feature>
<organism evidence="2 3">
    <name type="scientific">Candidatus Synechococcus spongiarum 15L</name>
    <dbReference type="NCBI Taxonomy" id="1608419"/>
    <lineage>
        <taxon>Bacteria</taxon>
        <taxon>Bacillati</taxon>
        <taxon>Cyanobacteriota</taxon>
        <taxon>Cyanophyceae</taxon>
        <taxon>Synechococcales</taxon>
        <taxon>Synechococcaceae</taxon>
        <taxon>Synechococcus</taxon>
    </lineage>
</organism>
<protein>
    <submittedName>
        <fullName evidence="2">Uncharacterized protein</fullName>
    </submittedName>
</protein>
<comment type="caution">
    <text evidence="2">The sequence shown here is derived from an EMBL/GenBank/DDBJ whole genome shotgun (WGS) entry which is preliminary data.</text>
</comment>
<evidence type="ECO:0000313" key="3">
    <source>
        <dbReference type="Proteomes" id="UP000035037"/>
    </source>
</evidence>
<dbReference type="PATRIC" id="fig|1608419.3.peg.379"/>
<dbReference type="Proteomes" id="UP000035037">
    <property type="component" value="Unassembled WGS sequence"/>
</dbReference>
<accession>A0A0G8AU67</accession>
<sequence>LLAQQRHQARLQTRKGAATMTMRQAGTSDLEAGHLAPTRGADRLSITLFQRSRAMTDSLLPG</sequence>
<dbReference type="AlphaFoldDB" id="A0A0G8AU67"/>
<dbReference type="EMBL" id="JYFQ01000131">
    <property type="protein sequence ID" value="KKZ11757.1"/>
    <property type="molecule type" value="Genomic_DNA"/>
</dbReference>
<evidence type="ECO:0000313" key="2">
    <source>
        <dbReference type="EMBL" id="KKZ11757.1"/>
    </source>
</evidence>
<name>A0A0G8AU67_9SYNE</name>